<keyword evidence="2" id="KW-1035">Host cytoplasm</keyword>
<evidence type="ECO:0000256" key="2">
    <source>
        <dbReference type="ARBA" id="ARBA00023200"/>
    </source>
</evidence>
<evidence type="ECO:0000256" key="1">
    <source>
        <dbReference type="ARBA" id="ARBA00022561"/>
    </source>
</evidence>
<sequence>MTNILNAPVHPDAATAFVRRVPDPAGNILSQFLPDKTIEDTRVEVTDVELTSATAPYRSYDGNIPRIKRDGFSVRQIEMLPMSLQGGKGEYERLQLEKVRQNGGSDTAIVEAIYNDLEKIVINIRNALEVYRGKLLSTGRVTVAENGVFTEADFGVPASHFVTADTPWADAENARPIEDELAWTELYANSYGQAPGGQIVSRKTMGALRASKEIRAAAGLESSNGPRFVSNEVVNAALAAFDLPPIVAVYDQMINGQRVIPEGKVIYVPQNASDLGNTYWGVSATAMELLNAAQTDSSFSDAPGLVGVVIKTGPPFQEAALVDSINLPILNNPKALMVADVN</sequence>
<evidence type="ECO:0000313" key="4">
    <source>
        <dbReference type="Proteomes" id="UP000201458"/>
    </source>
</evidence>
<name>A0A160DEG4_9CAUD</name>
<dbReference type="InterPro" id="IPR005564">
    <property type="entry name" value="Major_capsid_GpE"/>
</dbReference>
<organism evidence="3 4">
    <name type="scientific">Gordonia phage Smoothie</name>
    <dbReference type="NCBI Taxonomy" id="1838078"/>
    <lineage>
        <taxon>Viruses</taxon>
        <taxon>Duplodnaviria</taxon>
        <taxon>Heunggongvirae</taxon>
        <taxon>Uroviricota</taxon>
        <taxon>Caudoviricetes</taxon>
        <taxon>Smoothievirus</taxon>
        <taxon>Smoothievirus smoothie</taxon>
    </lineage>
</organism>
<dbReference type="Pfam" id="PF03864">
    <property type="entry name" value="Phage_cap_E"/>
    <property type="match status" value="1"/>
</dbReference>
<proteinExistence type="predicted"/>
<dbReference type="KEGG" id="vg:28378495"/>
<dbReference type="Proteomes" id="UP000201458">
    <property type="component" value="Segment"/>
</dbReference>
<reference evidence="3 4" key="1">
    <citation type="submission" date="2016-03" db="EMBL/GenBank/DDBJ databases">
        <authorList>
            <person name="Montgomery M.T."/>
            <person name="Guerrero C.A."/>
            <person name="Mavrich T.N."/>
            <person name="Pope W.H."/>
            <person name="Garlena R.A."/>
            <person name="Russell D.A."/>
            <person name="Jacobs-Sera D."/>
            <person name="Hendrix R.W."/>
            <person name="Hatfull G.F."/>
        </authorList>
    </citation>
    <scope>NUCLEOTIDE SEQUENCE [LARGE SCALE GENOMIC DNA]</scope>
</reference>
<keyword evidence="1" id="KW-0946">Virion</keyword>
<dbReference type="EMBL" id="KU998244">
    <property type="protein sequence ID" value="ANA86192.1"/>
    <property type="molecule type" value="Genomic_DNA"/>
</dbReference>
<keyword evidence="1" id="KW-0167">Capsid protein</keyword>
<keyword evidence="4" id="KW-1185">Reference proteome</keyword>
<accession>A0A160DEG4</accession>
<dbReference type="GeneID" id="28378495"/>
<dbReference type="GO" id="GO:0019028">
    <property type="term" value="C:viral capsid"/>
    <property type="evidence" value="ECO:0007669"/>
    <property type="project" value="UniProtKB-KW"/>
</dbReference>
<gene>
    <name evidence="3" type="primary">36</name>
    <name evidence="3" type="ORF">PBI_SMOOTHIE_36</name>
</gene>
<protein>
    <submittedName>
        <fullName evidence="3">Major capsid protein</fullName>
    </submittedName>
</protein>
<evidence type="ECO:0000313" key="3">
    <source>
        <dbReference type="EMBL" id="ANA86192.1"/>
    </source>
</evidence>
<dbReference type="RefSeq" id="YP_009269149.1">
    <property type="nucleotide sequence ID" value="NC_030696.1"/>
</dbReference>